<organism evidence="8 9">
    <name type="scientific">Zostera marina</name>
    <name type="common">Eelgrass</name>
    <dbReference type="NCBI Taxonomy" id="29655"/>
    <lineage>
        <taxon>Eukaryota</taxon>
        <taxon>Viridiplantae</taxon>
        <taxon>Streptophyta</taxon>
        <taxon>Embryophyta</taxon>
        <taxon>Tracheophyta</taxon>
        <taxon>Spermatophyta</taxon>
        <taxon>Magnoliopsida</taxon>
        <taxon>Liliopsida</taxon>
        <taxon>Zosteraceae</taxon>
        <taxon>Zostera</taxon>
    </lineage>
</organism>
<keyword evidence="5" id="KW-0206">Cytoskeleton</keyword>
<keyword evidence="4" id="KW-0496">Mitochondrion</keyword>
<dbReference type="PANTHER" id="PTHR13391:SF0">
    <property type="entry name" value="PROTEIN MISATO HOMOLOG 1"/>
    <property type="match status" value="1"/>
</dbReference>
<dbReference type="InterPro" id="IPR019605">
    <property type="entry name" value="Misato_II_tubulin-like"/>
</dbReference>
<evidence type="ECO:0000313" key="9">
    <source>
        <dbReference type="Proteomes" id="UP000036987"/>
    </source>
</evidence>
<evidence type="ECO:0000313" key="8">
    <source>
        <dbReference type="EMBL" id="KMZ76308.1"/>
    </source>
</evidence>
<dbReference type="STRING" id="29655.A0A0K9Q4V6"/>
<dbReference type="GO" id="GO:0005856">
    <property type="term" value="C:cytoskeleton"/>
    <property type="evidence" value="ECO:0007669"/>
    <property type="project" value="UniProtKB-SubCell"/>
</dbReference>
<gene>
    <name evidence="8" type="ORF">ZOSMA_103G00130</name>
</gene>
<comment type="caution">
    <text evidence="8">The sequence shown here is derived from an EMBL/GenBank/DDBJ whole genome shotgun (WGS) entry which is preliminary data.</text>
</comment>
<comment type="similarity">
    <text evidence="3">Belongs to the misato family.</text>
</comment>
<dbReference type="InterPro" id="IPR029209">
    <property type="entry name" value="DML1/Misato_tubulin"/>
</dbReference>
<dbReference type="InterPro" id="IPR013838">
    <property type="entry name" value="Beta-tubulin_BS"/>
</dbReference>
<dbReference type="PROSITE" id="PS00228">
    <property type="entry name" value="TUBULIN_B_AUTOREG"/>
    <property type="match status" value="1"/>
</dbReference>
<dbReference type="CDD" id="cd06060">
    <property type="entry name" value="misato"/>
    <property type="match status" value="1"/>
</dbReference>
<reference evidence="9" key="1">
    <citation type="journal article" date="2016" name="Nature">
        <title>The genome of the seagrass Zostera marina reveals angiosperm adaptation to the sea.</title>
        <authorList>
            <person name="Olsen J.L."/>
            <person name="Rouze P."/>
            <person name="Verhelst B."/>
            <person name="Lin Y.-C."/>
            <person name="Bayer T."/>
            <person name="Collen J."/>
            <person name="Dattolo E."/>
            <person name="De Paoli E."/>
            <person name="Dittami S."/>
            <person name="Maumus F."/>
            <person name="Michel G."/>
            <person name="Kersting A."/>
            <person name="Lauritano C."/>
            <person name="Lohaus R."/>
            <person name="Toepel M."/>
            <person name="Tonon T."/>
            <person name="Vanneste K."/>
            <person name="Amirebrahimi M."/>
            <person name="Brakel J."/>
            <person name="Bostroem C."/>
            <person name="Chovatia M."/>
            <person name="Grimwood J."/>
            <person name="Jenkins J.W."/>
            <person name="Jueterbock A."/>
            <person name="Mraz A."/>
            <person name="Stam W.T."/>
            <person name="Tice H."/>
            <person name="Bornberg-Bauer E."/>
            <person name="Green P.J."/>
            <person name="Pearson G.A."/>
            <person name="Procaccini G."/>
            <person name="Duarte C.M."/>
            <person name="Schmutz J."/>
            <person name="Reusch T.B.H."/>
            <person name="Van de Peer Y."/>
        </authorList>
    </citation>
    <scope>NUCLEOTIDE SEQUENCE [LARGE SCALE GENOMIC DNA]</scope>
    <source>
        <strain evidence="9">cv. Finnish</strain>
    </source>
</reference>
<feature type="domain" description="Misato Segment II tubulin-like" evidence="6">
    <location>
        <begin position="2"/>
        <end position="122"/>
    </location>
</feature>
<name>A0A0K9Q4V6_ZOSMR</name>
<evidence type="ECO:0000256" key="2">
    <source>
        <dbReference type="ARBA" id="ARBA00004245"/>
    </source>
</evidence>
<dbReference type="Proteomes" id="UP000036987">
    <property type="component" value="Unassembled WGS sequence"/>
</dbReference>
<dbReference type="OrthoDB" id="271881at2759"/>
<evidence type="ECO:0000256" key="4">
    <source>
        <dbReference type="ARBA" id="ARBA00023128"/>
    </source>
</evidence>
<protein>
    <submittedName>
        <fullName evidence="8">Misato-like protein</fullName>
    </submittedName>
</protein>
<evidence type="ECO:0000259" key="7">
    <source>
        <dbReference type="Pfam" id="PF14881"/>
    </source>
</evidence>
<dbReference type="OMA" id="TIQVGEF"/>
<dbReference type="GO" id="GO:0005739">
    <property type="term" value="C:mitochondrion"/>
    <property type="evidence" value="ECO:0007669"/>
    <property type="project" value="UniProtKB-SubCell"/>
</dbReference>
<dbReference type="InterPro" id="IPR036525">
    <property type="entry name" value="Tubulin/FtsZ_GTPase_sf"/>
</dbReference>
<dbReference type="PANTHER" id="PTHR13391">
    <property type="entry name" value="MITOCHONDRIAL DISTRIBUTION REGULATOR MISATO"/>
    <property type="match status" value="1"/>
</dbReference>
<evidence type="ECO:0000256" key="3">
    <source>
        <dbReference type="ARBA" id="ARBA00008507"/>
    </source>
</evidence>
<evidence type="ECO:0000256" key="5">
    <source>
        <dbReference type="ARBA" id="ARBA00023212"/>
    </source>
</evidence>
<dbReference type="InterPro" id="IPR049942">
    <property type="entry name" value="DML1/Misato"/>
</dbReference>
<keyword evidence="9" id="KW-1185">Reference proteome</keyword>
<dbReference type="AlphaFoldDB" id="A0A0K9Q4V6"/>
<proteinExistence type="inferred from homology"/>
<accession>A0A0K9Q4V6</accession>
<dbReference type="Gene3D" id="3.40.50.1440">
    <property type="entry name" value="Tubulin/FtsZ, GTPase domain"/>
    <property type="match status" value="1"/>
</dbReference>
<comment type="subcellular location">
    <subcellularLocation>
        <location evidence="2">Cytoplasm</location>
        <location evidence="2">Cytoskeleton</location>
    </subcellularLocation>
    <subcellularLocation>
        <location evidence="1">Mitochondrion</location>
    </subcellularLocation>
</comment>
<sequence>MRELVTVQVGSFANYIGSHFWNFQDELLGLGEDQNADSQVFRNTGLNMDVLFRAGEAYQGNPTYTPRLVSIGAQGSLGTLCSTGSLYDCPPSPHTSVVTWSGSASKQVAKPHKRNLFLQSLYEEEQGGPSSPVDAITNDDKRQVLDKDIVDCLENDIHFWTDFSKVHYHPRSLYELNSSWSDIHDFDNYEIAQQITSCQGEDMIDRLRFFTEECDHIQGFQFIVDDSGWISSVAADFMETIADNFGKIPMLLYSAKDPVSYTKATNKKQIVSRSLHEAISFSRLSSSCKLIVPLGLPSLSTSKLSTFLSINDTKPFHSSAVYAASIHSLSLPFRMEQAGSTSYSDSISGAVDIYETIQILTEQSRQNMVAIMDVAMPTSLLKGDHIQSSIQSSFQSLTPEVAEKSEDLQAVESVIIHGALRSGDHRRASISEMKDAFLEGYRNHGFHPQPKPMFCHLSAATCPLPIPISFPSIFSSHIGRHGELLGPISSSQDYLPKGPIEIVSIPMSARLRSTNAILPFIEKRMENLRRFGVQRGAQGAQLLRSWGFDKDEVEDMGEVLSKMILSLDPHLEMSTDSD</sequence>
<dbReference type="Pfam" id="PF10644">
    <property type="entry name" value="Misat_Tub_SegII"/>
    <property type="match status" value="1"/>
</dbReference>
<dbReference type="GO" id="GO:0005737">
    <property type="term" value="C:cytoplasm"/>
    <property type="evidence" value="ECO:0000318"/>
    <property type="project" value="GO_Central"/>
</dbReference>
<dbReference type="SUPFAM" id="SSF52490">
    <property type="entry name" value="Tubulin nucleotide-binding domain-like"/>
    <property type="match status" value="1"/>
</dbReference>
<dbReference type="GO" id="GO:0007005">
    <property type="term" value="P:mitochondrion organization"/>
    <property type="evidence" value="ECO:0007669"/>
    <property type="project" value="InterPro"/>
</dbReference>
<evidence type="ECO:0000256" key="1">
    <source>
        <dbReference type="ARBA" id="ARBA00004173"/>
    </source>
</evidence>
<dbReference type="Pfam" id="PF14881">
    <property type="entry name" value="Tubulin_3"/>
    <property type="match status" value="1"/>
</dbReference>
<feature type="domain" description="DML1/Misato tubulin" evidence="7">
    <location>
        <begin position="155"/>
        <end position="334"/>
    </location>
</feature>
<keyword evidence="5" id="KW-0963">Cytoplasm</keyword>
<dbReference type="EMBL" id="LFYR01000047">
    <property type="protein sequence ID" value="KMZ76308.1"/>
    <property type="molecule type" value="Genomic_DNA"/>
</dbReference>
<evidence type="ECO:0000259" key="6">
    <source>
        <dbReference type="Pfam" id="PF10644"/>
    </source>
</evidence>